<protein>
    <submittedName>
        <fullName evidence="1">Uncharacterized protein</fullName>
    </submittedName>
</protein>
<dbReference type="OrthoDB" id="10330214at2759"/>
<comment type="caution">
    <text evidence="1">The sequence shown here is derived from an EMBL/GenBank/DDBJ whole genome shotgun (WGS) entry which is preliminary data.</text>
</comment>
<feature type="non-terminal residue" evidence="1">
    <location>
        <position position="245"/>
    </location>
</feature>
<organism evidence="1 2">
    <name type="scientific">Dispira parvispora</name>
    <dbReference type="NCBI Taxonomy" id="1520584"/>
    <lineage>
        <taxon>Eukaryota</taxon>
        <taxon>Fungi</taxon>
        <taxon>Fungi incertae sedis</taxon>
        <taxon>Zoopagomycota</taxon>
        <taxon>Kickxellomycotina</taxon>
        <taxon>Dimargaritomycetes</taxon>
        <taxon>Dimargaritales</taxon>
        <taxon>Dimargaritaceae</taxon>
        <taxon>Dispira</taxon>
    </lineage>
</organism>
<dbReference type="Proteomes" id="UP001150925">
    <property type="component" value="Unassembled WGS sequence"/>
</dbReference>
<evidence type="ECO:0000313" key="2">
    <source>
        <dbReference type="Proteomes" id="UP001150925"/>
    </source>
</evidence>
<keyword evidence="2" id="KW-1185">Reference proteome</keyword>
<dbReference type="AlphaFoldDB" id="A0A9W8AMB5"/>
<accession>A0A9W8AMB5</accession>
<sequence>MACSITPTPQRCHGKAGAGRCRTLQSPDEVKQHDSNTPFYCRKHWRQAGRNQASPEKPLQFTATQKPADLAISLSRLSLGPTSPVSIVSHPNHSADSENLSITPEVNALFASPVPPQKNPAGFHNGEDLVLEPSNVSHLPTKFSSSAVVTRWNEFRAQKLKLPVYSNVIHSKQALYGTVETLPNGRYVIACQALKADGTTHCRRQVTIGKDPRRHDEPNDRLHWYCHIHRDKPHQAAQIREAIHH</sequence>
<reference evidence="1" key="1">
    <citation type="submission" date="2022-07" db="EMBL/GenBank/DDBJ databases">
        <title>Phylogenomic reconstructions and comparative analyses of Kickxellomycotina fungi.</title>
        <authorList>
            <person name="Reynolds N.K."/>
            <person name="Stajich J.E."/>
            <person name="Barry K."/>
            <person name="Grigoriev I.V."/>
            <person name="Crous P."/>
            <person name="Smith M.E."/>
        </authorList>
    </citation>
    <scope>NUCLEOTIDE SEQUENCE</scope>
    <source>
        <strain evidence="1">RSA 1196</strain>
    </source>
</reference>
<evidence type="ECO:0000313" key="1">
    <source>
        <dbReference type="EMBL" id="KAJ1954714.1"/>
    </source>
</evidence>
<proteinExistence type="predicted"/>
<gene>
    <name evidence="1" type="ORF">IWQ62_005692</name>
</gene>
<dbReference type="EMBL" id="JANBPY010002505">
    <property type="protein sequence ID" value="KAJ1954714.1"/>
    <property type="molecule type" value="Genomic_DNA"/>
</dbReference>
<name>A0A9W8AMB5_9FUNG</name>